<keyword evidence="7" id="KW-0460">Magnesium</keyword>
<evidence type="ECO:0000259" key="10">
    <source>
        <dbReference type="PROSITE" id="PS51462"/>
    </source>
</evidence>
<keyword evidence="6 11" id="KW-0378">Hydrolase</keyword>
<evidence type="ECO:0000256" key="5">
    <source>
        <dbReference type="ARBA" id="ARBA00022723"/>
    </source>
</evidence>
<name>A0ABW1X009_9ACTN</name>
<dbReference type="InterPro" id="IPR000086">
    <property type="entry name" value="NUDIX_hydrolase_dom"/>
</dbReference>
<dbReference type="Proteomes" id="UP001596266">
    <property type="component" value="Unassembled WGS sequence"/>
</dbReference>
<feature type="domain" description="Nudix hydrolase" evidence="10">
    <location>
        <begin position="142"/>
        <end position="265"/>
    </location>
</feature>
<comment type="cofactor">
    <cofactor evidence="1">
        <name>Mg(2+)</name>
        <dbReference type="ChEBI" id="CHEBI:18420"/>
    </cofactor>
</comment>
<evidence type="ECO:0000256" key="2">
    <source>
        <dbReference type="ARBA" id="ARBA00001947"/>
    </source>
</evidence>
<evidence type="ECO:0000256" key="8">
    <source>
        <dbReference type="ARBA" id="ARBA00023027"/>
    </source>
</evidence>
<dbReference type="InterPro" id="IPR049734">
    <property type="entry name" value="NudC-like_C"/>
</dbReference>
<evidence type="ECO:0000313" key="11">
    <source>
        <dbReference type="EMBL" id="MFC6395875.1"/>
    </source>
</evidence>
<dbReference type="CDD" id="cd03429">
    <property type="entry name" value="NUDIX_NADH_pyrophosphatase_Nudt13"/>
    <property type="match status" value="1"/>
</dbReference>
<evidence type="ECO:0000256" key="7">
    <source>
        <dbReference type="ARBA" id="ARBA00022842"/>
    </source>
</evidence>
<dbReference type="Gene3D" id="3.90.79.10">
    <property type="entry name" value="Nucleoside Triphosphate Pyrophosphohydrolase"/>
    <property type="match status" value="1"/>
</dbReference>
<dbReference type="SUPFAM" id="SSF55811">
    <property type="entry name" value="Nudix"/>
    <property type="match status" value="1"/>
</dbReference>
<dbReference type="InterPro" id="IPR015797">
    <property type="entry name" value="NUDIX_hydrolase-like_dom_sf"/>
</dbReference>
<dbReference type="RefSeq" id="WP_343886057.1">
    <property type="nucleotide sequence ID" value="NZ_BAAAKI010000012.1"/>
</dbReference>
<comment type="cofactor">
    <cofactor evidence="2">
        <name>Zn(2+)</name>
        <dbReference type="ChEBI" id="CHEBI:29105"/>
    </cofactor>
</comment>
<dbReference type="NCBIfam" id="NF001299">
    <property type="entry name" value="PRK00241.1"/>
    <property type="match status" value="1"/>
</dbReference>
<evidence type="ECO:0000313" key="12">
    <source>
        <dbReference type="Proteomes" id="UP001596266"/>
    </source>
</evidence>
<comment type="catalytic activity">
    <reaction evidence="9">
        <text>a 5'-end NAD(+)-phospho-ribonucleoside in mRNA + H2O = a 5'-end phospho-adenosine-phospho-ribonucleoside in mRNA + beta-nicotinamide D-ribonucleotide + 2 H(+)</text>
        <dbReference type="Rhea" id="RHEA:60876"/>
        <dbReference type="Rhea" id="RHEA-COMP:15698"/>
        <dbReference type="Rhea" id="RHEA-COMP:15719"/>
        <dbReference type="ChEBI" id="CHEBI:14649"/>
        <dbReference type="ChEBI" id="CHEBI:15377"/>
        <dbReference type="ChEBI" id="CHEBI:15378"/>
        <dbReference type="ChEBI" id="CHEBI:144029"/>
        <dbReference type="ChEBI" id="CHEBI:144051"/>
    </reaction>
    <physiologicalReaction direction="left-to-right" evidence="9">
        <dbReference type="Rhea" id="RHEA:60877"/>
    </physiologicalReaction>
</comment>
<dbReference type="GO" id="GO:0016787">
    <property type="term" value="F:hydrolase activity"/>
    <property type="evidence" value="ECO:0007669"/>
    <property type="project" value="UniProtKB-KW"/>
</dbReference>
<keyword evidence="5" id="KW-0479">Metal-binding</keyword>
<dbReference type="PROSITE" id="PS51462">
    <property type="entry name" value="NUDIX"/>
    <property type="match status" value="1"/>
</dbReference>
<accession>A0ABW1X009</accession>
<evidence type="ECO:0000256" key="1">
    <source>
        <dbReference type="ARBA" id="ARBA00001946"/>
    </source>
</evidence>
<dbReference type="InterPro" id="IPR050241">
    <property type="entry name" value="NAD-cap_RNA_hydrolase_NudC"/>
</dbReference>
<evidence type="ECO:0000256" key="9">
    <source>
        <dbReference type="ARBA" id="ARBA00023679"/>
    </source>
</evidence>
<evidence type="ECO:0000256" key="4">
    <source>
        <dbReference type="ARBA" id="ARBA00012381"/>
    </source>
</evidence>
<dbReference type="Pfam" id="PF00293">
    <property type="entry name" value="NUDIX"/>
    <property type="match status" value="1"/>
</dbReference>
<dbReference type="EMBL" id="JBHSUA010000008">
    <property type="protein sequence ID" value="MFC6395875.1"/>
    <property type="molecule type" value="Genomic_DNA"/>
</dbReference>
<evidence type="ECO:0000256" key="3">
    <source>
        <dbReference type="ARBA" id="ARBA00009595"/>
    </source>
</evidence>
<keyword evidence="8" id="KW-0520">NAD</keyword>
<gene>
    <name evidence="11" type="primary">nudC</name>
    <name evidence="11" type="ORF">ACFP57_02535</name>
</gene>
<dbReference type="EC" id="3.6.1.22" evidence="4"/>
<protein>
    <recommendedName>
        <fullName evidence="4">NAD(+) diphosphatase</fullName>
        <ecNumber evidence="4">3.6.1.22</ecNumber>
    </recommendedName>
</protein>
<comment type="caution">
    <text evidence="11">The sequence shown here is derived from an EMBL/GenBank/DDBJ whole genome shotgun (WGS) entry which is preliminary data.</text>
</comment>
<organism evidence="11 12">
    <name type="scientific">Luteococcus sanguinis</name>
    <dbReference type="NCBI Taxonomy" id="174038"/>
    <lineage>
        <taxon>Bacteria</taxon>
        <taxon>Bacillati</taxon>
        <taxon>Actinomycetota</taxon>
        <taxon>Actinomycetes</taxon>
        <taxon>Propionibacteriales</taxon>
        <taxon>Propionibacteriaceae</taxon>
        <taxon>Luteococcus</taxon>
    </lineage>
</organism>
<proteinExistence type="inferred from homology"/>
<dbReference type="Gene3D" id="3.90.79.20">
    <property type="match status" value="1"/>
</dbReference>
<keyword evidence="12" id="KW-1185">Reference proteome</keyword>
<evidence type="ECO:0000256" key="6">
    <source>
        <dbReference type="ARBA" id="ARBA00022801"/>
    </source>
</evidence>
<comment type="similarity">
    <text evidence="3">Belongs to the Nudix hydrolase family. NudC subfamily.</text>
</comment>
<sequence length="288" mass="31043">MQTPWTLTPFLDRAGETRHDPATVESWWSEPGTREVVVDGSGGFAVPLGRPTDGQLDPQRHVLLGRDTEGVAWFSSRGEVADPRSLRDAPDDPGLHEVATAAVAILAWHNAARHCERCGAPTTMATGGFHRTCTGCGRDVFPRHDPAMIVAVLDADDRLLLAHQASWGPGRVSVLAGFLESGESAEHAVVREVAEEVQVTISAARYVASQAWPFPRSLMLGFVARGQGEPVADGVEIEWAHWYRRAEFTAAVADGSITHPPNNSIASRLIGLWLDGSLPDPDDNPLLA</sequence>
<dbReference type="PANTHER" id="PTHR42904:SF6">
    <property type="entry name" value="NAD-CAPPED RNA HYDROLASE NUDT12"/>
    <property type="match status" value="1"/>
</dbReference>
<dbReference type="PANTHER" id="PTHR42904">
    <property type="entry name" value="NUDIX HYDROLASE, NUDC SUBFAMILY"/>
    <property type="match status" value="1"/>
</dbReference>
<reference evidence="12" key="1">
    <citation type="journal article" date="2019" name="Int. J. Syst. Evol. Microbiol.">
        <title>The Global Catalogue of Microorganisms (GCM) 10K type strain sequencing project: providing services to taxonomists for standard genome sequencing and annotation.</title>
        <authorList>
            <consortium name="The Broad Institute Genomics Platform"/>
            <consortium name="The Broad Institute Genome Sequencing Center for Infectious Disease"/>
            <person name="Wu L."/>
            <person name="Ma J."/>
        </authorList>
    </citation>
    <scope>NUCLEOTIDE SEQUENCE [LARGE SCALE GENOMIC DNA]</scope>
    <source>
        <strain evidence="12">CGMCC 1.15277</strain>
    </source>
</reference>